<proteinExistence type="predicted"/>
<accession>A0A169R2H8</accession>
<evidence type="ECO:0000313" key="3">
    <source>
        <dbReference type="Proteomes" id="UP000218288"/>
    </source>
</evidence>
<dbReference type="Proteomes" id="UP000218288">
    <property type="component" value="Chromosome"/>
</dbReference>
<name>A0A169R2H8_9HYPH</name>
<dbReference type="AlphaFoldDB" id="A0A169R2H8"/>
<reference evidence="2 3" key="1">
    <citation type="journal article" date="2016" name="Genome Announc.">
        <title>Complete Genome Sequence of Methylobacterium populi P-1M, Isolated from Pink-Pigmented Household Biofilm.</title>
        <authorList>
            <person name="Morohoshi T."/>
            <person name="Ikeda T."/>
        </authorList>
    </citation>
    <scope>NUCLEOTIDE SEQUENCE [LARGE SCALE GENOMIC DNA]</scope>
    <source>
        <strain evidence="2 3">P-1M</strain>
    </source>
</reference>
<evidence type="ECO:0000256" key="1">
    <source>
        <dbReference type="SAM" id="MobiDB-lite"/>
    </source>
</evidence>
<sequence>MSMFGRESVQYGRPLRGRQAAWIHRRSPRLVPLLLRAQAKTERMGTGLRRSGDNDNTAGQAAPAPQERHGWQPSLAAKQGAGSA</sequence>
<feature type="region of interest" description="Disordered" evidence="1">
    <location>
        <begin position="41"/>
        <end position="84"/>
    </location>
</feature>
<gene>
    <name evidence="2" type="ORF">MPPM_2617</name>
</gene>
<organism evidence="2 3">
    <name type="scientific">Methylorubrum populi</name>
    <dbReference type="NCBI Taxonomy" id="223967"/>
    <lineage>
        <taxon>Bacteria</taxon>
        <taxon>Pseudomonadati</taxon>
        <taxon>Pseudomonadota</taxon>
        <taxon>Alphaproteobacteria</taxon>
        <taxon>Hyphomicrobiales</taxon>
        <taxon>Methylobacteriaceae</taxon>
        <taxon>Methylorubrum</taxon>
    </lineage>
</organism>
<protein>
    <submittedName>
        <fullName evidence="2">Uncharacterized protein</fullName>
    </submittedName>
</protein>
<evidence type="ECO:0000313" key="2">
    <source>
        <dbReference type="EMBL" id="BAU91222.1"/>
    </source>
</evidence>
<dbReference type="EMBL" id="AP014809">
    <property type="protein sequence ID" value="BAU91222.1"/>
    <property type="molecule type" value="Genomic_DNA"/>
</dbReference>